<keyword evidence="1" id="KW-1185">Reference proteome</keyword>
<evidence type="ECO:0000313" key="1">
    <source>
        <dbReference type="Proteomes" id="UP000887575"/>
    </source>
</evidence>
<organism evidence="1 2">
    <name type="scientific">Mesorhabditis belari</name>
    <dbReference type="NCBI Taxonomy" id="2138241"/>
    <lineage>
        <taxon>Eukaryota</taxon>
        <taxon>Metazoa</taxon>
        <taxon>Ecdysozoa</taxon>
        <taxon>Nematoda</taxon>
        <taxon>Chromadorea</taxon>
        <taxon>Rhabditida</taxon>
        <taxon>Rhabditina</taxon>
        <taxon>Rhabditomorpha</taxon>
        <taxon>Rhabditoidea</taxon>
        <taxon>Rhabditidae</taxon>
        <taxon>Mesorhabditinae</taxon>
        <taxon>Mesorhabditis</taxon>
    </lineage>
</organism>
<accession>A0AAF3F6X2</accession>
<proteinExistence type="predicted"/>
<name>A0AAF3F6X2_9BILA</name>
<protein>
    <submittedName>
        <fullName evidence="2">Uncharacterized protein</fullName>
    </submittedName>
</protein>
<reference evidence="2" key="1">
    <citation type="submission" date="2024-02" db="UniProtKB">
        <authorList>
            <consortium name="WormBaseParasite"/>
        </authorList>
    </citation>
    <scope>IDENTIFICATION</scope>
</reference>
<dbReference type="WBParaSite" id="MBELARI_LOCUS2635">
    <property type="protein sequence ID" value="MBELARI_LOCUS2635"/>
    <property type="gene ID" value="MBELARI_LOCUS2635"/>
</dbReference>
<sequence length="86" mass="10183">MQKEGRAFLLEEPWPPSMTPDQYNSMTSGYFSAIHHVLAALDIYNFYAQNHSDPNDHYFWIEQYDQLFSDIAFNVPLVERELPDLR</sequence>
<dbReference type="AlphaFoldDB" id="A0AAF3F6X2"/>
<dbReference type="Proteomes" id="UP000887575">
    <property type="component" value="Unassembled WGS sequence"/>
</dbReference>
<evidence type="ECO:0000313" key="2">
    <source>
        <dbReference type="WBParaSite" id="MBELARI_LOCUS2635"/>
    </source>
</evidence>